<evidence type="ECO:0000256" key="3">
    <source>
        <dbReference type="ARBA" id="ARBA00023326"/>
    </source>
</evidence>
<reference evidence="8 9" key="1">
    <citation type="submission" date="2024-03" db="EMBL/GenBank/DDBJ databases">
        <title>Sequence of Lycoming College Course Isolates.</title>
        <authorList>
            <person name="Plotts O."/>
            <person name="Newman J."/>
        </authorList>
    </citation>
    <scope>NUCLEOTIDE SEQUENCE [LARGE SCALE GENOMIC DNA]</scope>
    <source>
        <strain evidence="8 9">CJB-3</strain>
    </source>
</reference>
<dbReference type="Gene3D" id="1.50.10.10">
    <property type="match status" value="1"/>
</dbReference>
<dbReference type="InterPro" id="IPR001701">
    <property type="entry name" value="Glyco_hydro_9"/>
</dbReference>
<evidence type="ECO:0000256" key="2">
    <source>
        <dbReference type="ARBA" id="ARBA00023277"/>
    </source>
</evidence>
<evidence type="ECO:0000313" key="8">
    <source>
        <dbReference type="EMBL" id="MEJ2905768.1"/>
    </source>
</evidence>
<dbReference type="Pfam" id="PF00759">
    <property type="entry name" value="Glyco_hydro_9"/>
    <property type="match status" value="1"/>
</dbReference>
<organism evidence="8 9">
    <name type="scientific">Pedobacter panaciterrae</name>
    <dbReference type="NCBI Taxonomy" id="363849"/>
    <lineage>
        <taxon>Bacteria</taxon>
        <taxon>Pseudomonadati</taxon>
        <taxon>Bacteroidota</taxon>
        <taxon>Sphingobacteriia</taxon>
        <taxon>Sphingobacteriales</taxon>
        <taxon>Sphingobacteriaceae</taxon>
        <taxon>Pedobacter</taxon>
    </lineage>
</organism>
<feature type="domain" description="ThuA-like" evidence="7">
    <location>
        <begin position="603"/>
        <end position="825"/>
    </location>
</feature>
<dbReference type="InterPro" id="IPR029062">
    <property type="entry name" value="Class_I_gatase-like"/>
</dbReference>
<dbReference type="RefSeq" id="WP_337718160.1">
    <property type="nucleotide sequence ID" value="NZ_JBBEUB010000015.1"/>
</dbReference>
<protein>
    <submittedName>
        <fullName evidence="8">ThuA domain-containing protein</fullName>
    </submittedName>
</protein>
<dbReference type="Pfam" id="PF02927">
    <property type="entry name" value="CelD_N"/>
    <property type="match status" value="1"/>
</dbReference>
<gene>
    <name evidence="8" type="ORF">WAE58_25205</name>
</gene>
<dbReference type="EMBL" id="JBBEUB010000015">
    <property type="protein sequence ID" value="MEJ2905768.1"/>
    <property type="molecule type" value="Genomic_DNA"/>
</dbReference>
<dbReference type="Gene3D" id="3.40.50.880">
    <property type="match status" value="1"/>
</dbReference>
<accession>A0ABU8NUW0</accession>
<keyword evidence="2" id="KW-0119">Carbohydrate metabolism</keyword>
<dbReference type="SUPFAM" id="SSF81296">
    <property type="entry name" value="E set domains"/>
    <property type="match status" value="1"/>
</dbReference>
<evidence type="ECO:0000259" key="6">
    <source>
        <dbReference type="Pfam" id="PF02927"/>
    </source>
</evidence>
<dbReference type="SUPFAM" id="SSF48208">
    <property type="entry name" value="Six-hairpin glycosidases"/>
    <property type="match status" value="1"/>
</dbReference>
<feature type="domain" description="Glycoside hydrolase family 9" evidence="5">
    <location>
        <begin position="132"/>
        <end position="526"/>
    </location>
</feature>
<dbReference type="PANTHER" id="PTHR40469:SF2">
    <property type="entry name" value="GALACTOSE-BINDING DOMAIN-LIKE SUPERFAMILY PROTEIN"/>
    <property type="match status" value="1"/>
</dbReference>
<feature type="domain" description="Cellulase Ig-like" evidence="6">
    <location>
        <begin position="24"/>
        <end position="106"/>
    </location>
</feature>
<feature type="chain" id="PRO_5047103061" evidence="4">
    <location>
        <begin position="25"/>
        <end position="830"/>
    </location>
</feature>
<dbReference type="Pfam" id="PF06283">
    <property type="entry name" value="ThuA"/>
    <property type="match status" value="1"/>
</dbReference>
<dbReference type="InterPro" id="IPR008928">
    <property type="entry name" value="6-hairpin_glycosidase_sf"/>
</dbReference>
<evidence type="ECO:0000313" key="9">
    <source>
        <dbReference type="Proteomes" id="UP001378956"/>
    </source>
</evidence>
<dbReference type="CDD" id="cd02850">
    <property type="entry name" value="E_set_Cellulase_N"/>
    <property type="match status" value="1"/>
</dbReference>
<sequence>MIKRLKFVCASLILLFASAFAIKAQPVIHVNQVAFDLSGPKQAIVGLESGFSELKKFSLINASDQKISFSATLKAAGSVEEWFPNRQFYTADFSSFNKPGKYKIDVLFKGKHYTSASFDIAAQALAVNTLPSILNYYKKQRANTPQEIEADKKMLLYGSEKRVDVHGGWGDASGDISKYFSHLAYANFMLPQQIPLVTWSMINATEKIPALLDRLKLKEDLKTEALWGADYLMRSLSEEGYFYMTVFSYFKPDASARRIVGLEANSVTTADYQCAFREGGGMAIASLARISRWSKNGDYQAKEYLKAAEIAYAHLTVNNLKYADDGKENIIDDYCALMAATELWVATDSSYYRDEARKRASNLSSRITDKGYFIADDKDRPFWHAADAGLPVVALVRYLDMEKEEGYRTQTLAVIKKAIDGNLKIAKSVNNPFGYARQYFKLNGKVREGFFIPHENETGWWWQGENARLGSLATASLLGGRLIYPEKSGWGVRKDIELYAEQQLSWILGSNPYSMCFMYGFGEKNVPYMAALFGHGSQKGGISNGITGKDGNADGSGIDFKAEAGGNEWRWTEQWIPHAAWFLQALTAIEAVKEPEIEQPLFRVLALAENGGHHIAFTKAVRPWLDEFSKKNHFVIDYVDNTDKIDDAFLKKYKLVIQLDYPPYAWKPKAVKAFEDYINNGKGGWLGFHHATLLGEFDGYPMWNWFSDFMGTIRFQNYIADFASANVRIEEKTHPVMKGVTPLFKVDKEEWYTYNKSPRSNVHVLANVDEASYQPDSKIKMGDHPVVWVNTKVKARNVYIFMGHSPDLLLNNNWKRMVNNAILWTAGQGN</sequence>
<name>A0ABU8NUW0_9SPHI</name>
<dbReference type="InterPro" id="IPR014756">
    <property type="entry name" value="Ig_E-set"/>
</dbReference>
<evidence type="ECO:0000256" key="1">
    <source>
        <dbReference type="ARBA" id="ARBA00007072"/>
    </source>
</evidence>
<evidence type="ECO:0000259" key="5">
    <source>
        <dbReference type="Pfam" id="PF00759"/>
    </source>
</evidence>
<dbReference type="InterPro" id="IPR004197">
    <property type="entry name" value="Cellulase_Ig-like"/>
</dbReference>
<dbReference type="InterPro" id="IPR012341">
    <property type="entry name" value="6hp_glycosidase-like_sf"/>
</dbReference>
<feature type="signal peptide" evidence="4">
    <location>
        <begin position="1"/>
        <end position="24"/>
    </location>
</feature>
<proteinExistence type="inferred from homology"/>
<comment type="caution">
    <text evidence="8">The sequence shown here is derived from an EMBL/GenBank/DDBJ whole genome shotgun (WGS) entry which is preliminary data.</text>
</comment>
<keyword evidence="3" id="KW-0624">Polysaccharide degradation</keyword>
<dbReference type="Proteomes" id="UP001378956">
    <property type="component" value="Unassembled WGS sequence"/>
</dbReference>
<dbReference type="InterPro" id="IPR013783">
    <property type="entry name" value="Ig-like_fold"/>
</dbReference>
<keyword evidence="4" id="KW-0732">Signal</keyword>
<keyword evidence="9" id="KW-1185">Reference proteome</keyword>
<dbReference type="PANTHER" id="PTHR40469">
    <property type="entry name" value="SECRETED GLYCOSYL HYDROLASE"/>
    <property type="match status" value="1"/>
</dbReference>
<dbReference type="InterPro" id="IPR029010">
    <property type="entry name" value="ThuA-like"/>
</dbReference>
<evidence type="ECO:0000256" key="4">
    <source>
        <dbReference type="SAM" id="SignalP"/>
    </source>
</evidence>
<dbReference type="Gene3D" id="2.60.40.10">
    <property type="entry name" value="Immunoglobulins"/>
    <property type="match status" value="1"/>
</dbReference>
<dbReference type="SUPFAM" id="SSF52317">
    <property type="entry name" value="Class I glutamine amidotransferase-like"/>
    <property type="match status" value="1"/>
</dbReference>
<evidence type="ECO:0000259" key="7">
    <source>
        <dbReference type="Pfam" id="PF06283"/>
    </source>
</evidence>
<comment type="similarity">
    <text evidence="1">Belongs to the glycosyl hydrolase 9 (cellulase E) family.</text>
</comment>